<evidence type="ECO:0000313" key="2">
    <source>
        <dbReference type="EMBL" id="QSE97351.1"/>
    </source>
</evidence>
<protein>
    <submittedName>
        <fullName evidence="2">Uncharacterized protein</fullName>
    </submittedName>
</protein>
<keyword evidence="3" id="KW-1185">Reference proteome</keyword>
<dbReference type="EMBL" id="CP070608">
    <property type="protein sequence ID" value="QSE97351.1"/>
    <property type="molecule type" value="Genomic_DNA"/>
</dbReference>
<keyword evidence="1" id="KW-1133">Transmembrane helix</keyword>
<dbReference type="Proteomes" id="UP000662783">
    <property type="component" value="Chromosome"/>
</dbReference>
<proteinExistence type="predicted"/>
<organism evidence="2 3">
    <name type="scientific">Fulvivirga lutea</name>
    <dbReference type="NCBI Taxonomy" id="2810512"/>
    <lineage>
        <taxon>Bacteria</taxon>
        <taxon>Pseudomonadati</taxon>
        <taxon>Bacteroidota</taxon>
        <taxon>Cytophagia</taxon>
        <taxon>Cytophagales</taxon>
        <taxon>Fulvivirgaceae</taxon>
        <taxon>Fulvivirga</taxon>
    </lineage>
</organism>
<dbReference type="RefSeq" id="WP_205721862.1">
    <property type="nucleotide sequence ID" value="NZ_CP070608.1"/>
</dbReference>
<dbReference type="KEGG" id="fuv:JR347_17475"/>
<accession>A0A974WFM3</accession>
<evidence type="ECO:0000313" key="3">
    <source>
        <dbReference type="Proteomes" id="UP000662783"/>
    </source>
</evidence>
<reference evidence="2" key="1">
    <citation type="submission" date="2021-02" db="EMBL/GenBank/DDBJ databases">
        <title>Fulvivirga sp. S481 isolated from sea water.</title>
        <authorList>
            <person name="Bae S.S."/>
            <person name="Baek K."/>
        </authorList>
    </citation>
    <scope>NUCLEOTIDE SEQUENCE</scope>
    <source>
        <strain evidence="2">S481</strain>
    </source>
</reference>
<keyword evidence="1" id="KW-0812">Transmembrane</keyword>
<evidence type="ECO:0000256" key="1">
    <source>
        <dbReference type="SAM" id="Phobius"/>
    </source>
</evidence>
<name>A0A974WFM3_9BACT</name>
<keyword evidence="1" id="KW-0472">Membrane</keyword>
<sequence length="115" mass="13196">MKIPSLFRTPRYQRFNIEPRYYDPVKEEVDERTERIKRELQAKGEGDVDYRSSRIAGAFKKGRSGGSGSATFTQLVIMMLLAFAVFGYIYLGNIALYIFAAAASLLLYLKMRRII</sequence>
<gene>
    <name evidence="2" type="ORF">JR347_17475</name>
</gene>
<feature type="transmembrane region" description="Helical" evidence="1">
    <location>
        <begin position="94"/>
        <end position="111"/>
    </location>
</feature>
<dbReference type="AlphaFoldDB" id="A0A974WFM3"/>